<dbReference type="Gene3D" id="3.30.40.100">
    <property type="match status" value="1"/>
</dbReference>
<dbReference type="PROSITE" id="PS51050">
    <property type="entry name" value="ZF_CW"/>
    <property type="match status" value="1"/>
</dbReference>
<dbReference type="SMART" id="SM00249">
    <property type="entry name" value="PHD"/>
    <property type="match status" value="1"/>
</dbReference>
<evidence type="ECO:0000313" key="9">
    <source>
        <dbReference type="Proteomes" id="UP001293254"/>
    </source>
</evidence>
<dbReference type="InterPro" id="IPR019786">
    <property type="entry name" value="Zinc_finger_PHD-type_CS"/>
</dbReference>
<reference evidence="8" key="2">
    <citation type="journal article" date="2024" name="Plant">
        <title>Genomic evolution and insights into agronomic trait innovations of Sesamum species.</title>
        <authorList>
            <person name="Miao H."/>
            <person name="Wang L."/>
            <person name="Qu L."/>
            <person name="Liu H."/>
            <person name="Sun Y."/>
            <person name="Le M."/>
            <person name="Wang Q."/>
            <person name="Wei S."/>
            <person name="Zheng Y."/>
            <person name="Lin W."/>
            <person name="Duan Y."/>
            <person name="Cao H."/>
            <person name="Xiong S."/>
            <person name="Wang X."/>
            <person name="Wei L."/>
            <person name="Li C."/>
            <person name="Ma Q."/>
            <person name="Ju M."/>
            <person name="Zhao R."/>
            <person name="Li G."/>
            <person name="Mu C."/>
            <person name="Tian Q."/>
            <person name="Mei H."/>
            <person name="Zhang T."/>
            <person name="Gao T."/>
            <person name="Zhang H."/>
        </authorList>
    </citation>
    <scope>NUCLEOTIDE SEQUENCE</scope>
    <source>
        <strain evidence="8">3651</strain>
    </source>
</reference>
<dbReference type="GO" id="GO:0008270">
    <property type="term" value="F:zinc ion binding"/>
    <property type="evidence" value="ECO:0007669"/>
    <property type="project" value="UniProtKB-KW"/>
</dbReference>
<dbReference type="PANTHER" id="PTHR46510">
    <property type="entry name" value="BROMODOMAIN ADJACENT TO ZINC FINGER DOMAIN PROTEIN 1A"/>
    <property type="match status" value="1"/>
</dbReference>
<dbReference type="InterPro" id="IPR001965">
    <property type="entry name" value="Znf_PHD"/>
</dbReference>
<feature type="region of interest" description="Disordered" evidence="5">
    <location>
        <begin position="486"/>
        <end position="513"/>
    </location>
</feature>
<sequence length="547" mass="60684">MQLLQWETKGTENWTKCSYCLQHHLDVCREPFPEGRRSDDDFCSINYTRKYSHLSTSSTMSQNFTPTFVYQRRSQRKNAVSIVTIQSSAGTRPCNGCHSAISSEAPSLAAQEPTVVSEYAAEAVISPTVGPVECNTAATASLNGCPAGEEASEEALITDVERVLNVCSANDNCSSSKSNLGISSASLKIDTDDAGECSSSGALIAENAPQEISEKDICISILRSQGLLDKVWTKQGQNPTKNTGVSSDNYCSKSCKACEQMDSTLNMLICDNCEDAFHISCYNPHITILPVGEWLCSSCSKKKHKILKDKSTGNSINITAEFGRNRYSVSEGELGSLEFMFRDTEPYMSSVRIGDEFQADVPDWCGPIDEDCDLIGDPLEMDPSDNINMQERDSIKPLKLSSIGNWLQCREVVESIGEGVDGTLCAKWRRAPLFEVQTDDWECFRCVLWDPAHADCAVPQELETEEVMKQLKYIEMLRPRLAAKRRKLDCSKSSGSQDQPRMRRKDKNCRDNGSCTSKIHRLGPDHRFVCLRFAGIWKSIGSFEVSV</sequence>
<dbReference type="InterPro" id="IPR011124">
    <property type="entry name" value="Znf_CW"/>
</dbReference>
<proteinExistence type="predicted"/>
<dbReference type="GO" id="GO:0006355">
    <property type="term" value="P:regulation of DNA-templated transcription"/>
    <property type="evidence" value="ECO:0007669"/>
    <property type="project" value="TreeGrafter"/>
</dbReference>
<reference evidence="8" key="1">
    <citation type="submission" date="2020-06" db="EMBL/GenBank/DDBJ databases">
        <authorList>
            <person name="Li T."/>
            <person name="Hu X."/>
            <person name="Zhang T."/>
            <person name="Song X."/>
            <person name="Zhang H."/>
            <person name="Dai N."/>
            <person name="Sheng W."/>
            <person name="Hou X."/>
            <person name="Wei L."/>
        </authorList>
    </citation>
    <scope>NUCLEOTIDE SEQUENCE</scope>
    <source>
        <strain evidence="8">3651</strain>
        <tissue evidence="8">Leaf</tissue>
    </source>
</reference>
<evidence type="ECO:0000256" key="3">
    <source>
        <dbReference type="ARBA" id="ARBA00022833"/>
    </source>
</evidence>
<name>A0AAE1YMC3_9LAMI</name>
<dbReference type="PROSITE" id="PS50016">
    <property type="entry name" value="ZF_PHD_2"/>
    <property type="match status" value="1"/>
</dbReference>
<evidence type="ECO:0000256" key="4">
    <source>
        <dbReference type="PROSITE-ProRule" id="PRU00146"/>
    </source>
</evidence>
<dbReference type="FunFam" id="3.30.40.100:FF:000005">
    <property type="entry name" value="uncharacterized protein LOC106759733 isoform X4"/>
    <property type="match status" value="1"/>
</dbReference>
<keyword evidence="2 4" id="KW-0863">Zinc-finger</keyword>
<dbReference type="GO" id="GO:0006338">
    <property type="term" value="P:chromatin remodeling"/>
    <property type="evidence" value="ECO:0007669"/>
    <property type="project" value="InterPro"/>
</dbReference>
<keyword evidence="3" id="KW-0862">Zinc</keyword>
<dbReference type="EMBL" id="JACGWO010000003">
    <property type="protein sequence ID" value="KAK4432672.1"/>
    <property type="molecule type" value="Genomic_DNA"/>
</dbReference>
<dbReference type="Gene3D" id="3.30.40.10">
    <property type="entry name" value="Zinc/RING finger domain, C3HC4 (zinc finger)"/>
    <property type="match status" value="1"/>
</dbReference>
<dbReference type="InterPro" id="IPR011011">
    <property type="entry name" value="Znf_FYVE_PHD"/>
</dbReference>
<feature type="domain" description="CW-type" evidence="7">
    <location>
        <begin position="400"/>
        <end position="464"/>
    </location>
</feature>
<dbReference type="InterPro" id="IPR013083">
    <property type="entry name" value="Znf_RING/FYVE/PHD"/>
</dbReference>
<dbReference type="PROSITE" id="PS01359">
    <property type="entry name" value="ZF_PHD_1"/>
    <property type="match status" value="1"/>
</dbReference>
<dbReference type="SUPFAM" id="SSF57903">
    <property type="entry name" value="FYVE/PHD zinc finger"/>
    <property type="match status" value="1"/>
</dbReference>
<dbReference type="InterPro" id="IPR019787">
    <property type="entry name" value="Znf_PHD-finger"/>
</dbReference>
<dbReference type="GO" id="GO:0003677">
    <property type="term" value="F:DNA binding"/>
    <property type="evidence" value="ECO:0007669"/>
    <property type="project" value="TreeGrafter"/>
</dbReference>
<evidence type="ECO:0000313" key="8">
    <source>
        <dbReference type="EMBL" id="KAK4432672.1"/>
    </source>
</evidence>
<evidence type="ECO:0000256" key="1">
    <source>
        <dbReference type="ARBA" id="ARBA00022723"/>
    </source>
</evidence>
<gene>
    <name evidence="8" type="ORF">Salat_1029400</name>
</gene>
<evidence type="ECO:0000256" key="5">
    <source>
        <dbReference type="SAM" id="MobiDB-lite"/>
    </source>
</evidence>
<feature type="domain" description="PHD-type" evidence="6">
    <location>
        <begin position="252"/>
        <end position="302"/>
    </location>
</feature>
<dbReference type="GO" id="GO:0008623">
    <property type="term" value="C:CHRAC"/>
    <property type="evidence" value="ECO:0007669"/>
    <property type="project" value="TreeGrafter"/>
</dbReference>
<keyword evidence="1" id="KW-0479">Metal-binding</keyword>
<dbReference type="Pfam" id="PF00628">
    <property type="entry name" value="PHD"/>
    <property type="match status" value="1"/>
</dbReference>
<organism evidence="8 9">
    <name type="scientific">Sesamum alatum</name>
    <dbReference type="NCBI Taxonomy" id="300844"/>
    <lineage>
        <taxon>Eukaryota</taxon>
        <taxon>Viridiplantae</taxon>
        <taxon>Streptophyta</taxon>
        <taxon>Embryophyta</taxon>
        <taxon>Tracheophyta</taxon>
        <taxon>Spermatophyta</taxon>
        <taxon>Magnoliopsida</taxon>
        <taxon>eudicotyledons</taxon>
        <taxon>Gunneridae</taxon>
        <taxon>Pentapetalae</taxon>
        <taxon>asterids</taxon>
        <taxon>lamiids</taxon>
        <taxon>Lamiales</taxon>
        <taxon>Pedaliaceae</taxon>
        <taxon>Sesamum</taxon>
    </lineage>
</organism>
<dbReference type="Proteomes" id="UP001293254">
    <property type="component" value="Unassembled WGS sequence"/>
</dbReference>
<dbReference type="InterPro" id="IPR047171">
    <property type="entry name" value="BAZ1A"/>
</dbReference>
<keyword evidence="9" id="KW-1185">Reference proteome</keyword>
<comment type="caution">
    <text evidence="8">The sequence shown here is derived from an EMBL/GenBank/DDBJ whole genome shotgun (WGS) entry which is preliminary data.</text>
</comment>
<accession>A0AAE1YMC3</accession>
<dbReference type="GO" id="GO:0045740">
    <property type="term" value="P:positive regulation of DNA replication"/>
    <property type="evidence" value="ECO:0007669"/>
    <property type="project" value="TreeGrafter"/>
</dbReference>
<dbReference type="AlphaFoldDB" id="A0AAE1YMC3"/>
<dbReference type="PANTHER" id="PTHR46510:SF1">
    <property type="entry name" value="BROMODOMAIN ADJACENT TO ZINC FINGER DOMAIN PROTEIN 1A"/>
    <property type="match status" value="1"/>
</dbReference>
<evidence type="ECO:0000259" key="6">
    <source>
        <dbReference type="PROSITE" id="PS50016"/>
    </source>
</evidence>
<protein>
    <submittedName>
        <fullName evidence="8">Uncharacterized protein</fullName>
    </submittedName>
</protein>
<dbReference type="GO" id="GO:0000228">
    <property type="term" value="C:nuclear chromosome"/>
    <property type="evidence" value="ECO:0007669"/>
    <property type="project" value="TreeGrafter"/>
</dbReference>
<evidence type="ECO:0000259" key="7">
    <source>
        <dbReference type="PROSITE" id="PS51050"/>
    </source>
</evidence>
<dbReference type="GO" id="GO:0031445">
    <property type="term" value="P:regulation of heterochromatin formation"/>
    <property type="evidence" value="ECO:0007669"/>
    <property type="project" value="TreeGrafter"/>
</dbReference>
<evidence type="ECO:0000256" key="2">
    <source>
        <dbReference type="ARBA" id="ARBA00022771"/>
    </source>
</evidence>